<dbReference type="Proteomes" id="UP000475532">
    <property type="component" value="Unassembled WGS sequence"/>
</dbReference>
<feature type="compositionally biased region" description="Low complexity" evidence="1">
    <location>
        <begin position="40"/>
        <end position="55"/>
    </location>
</feature>
<evidence type="ECO:0000313" key="2">
    <source>
        <dbReference type="EMBL" id="NEA26942.1"/>
    </source>
</evidence>
<feature type="region of interest" description="Disordered" evidence="1">
    <location>
        <begin position="88"/>
        <end position="119"/>
    </location>
</feature>
<feature type="region of interest" description="Disordered" evidence="1">
    <location>
        <begin position="36"/>
        <end position="59"/>
    </location>
</feature>
<dbReference type="EMBL" id="JAAGLI010000845">
    <property type="protein sequence ID" value="NEA26942.1"/>
    <property type="molecule type" value="Genomic_DNA"/>
</dbReference>
<gene>
    <name evidence="2" type="ORF">G3I70_31240</name>
</gene>
<feature type="compositionally biased region" description="Basic and acidic residues" evidence="1">
    <location>
        <begin position="88"/>
        <end position="97"/>
    </location>
</feature>
<sequence>MITLKAALIAASAVGTVAVGGGATWAMTGTHHEAGLQSSAAKAPAAARQAPAAAPKTLPTCLPAKSDLLKAALPKGADLPDVKVPDAAAKKQVEQQLKDNPATKNLPRPGAPGAELPKAEVPGVKAPDAKLPDAKLPDAQVPDLKGKVPANLPTCAPSAKDVPGNARAAQPPAGVPAKPGLPAVPKLDCGKLRPAVTVGSAVEKAVMLPKGLRYASSVPGAAELRKQQICAVTQKWTGKAGQWLTVETLKTPAGMTQNQLRQALKLPAAGTPVTVGGVAGWQTPNGGGVLLFDPSGYSLFVNGSPVLAGGLQDVTAALHKAQ</sequence>
<protein>
    <submittedName>
        <fullName evidence="2">Uncharacterized protein</fullName>
    </submittedName>
</protein>
<dbReference type="AlphaFoldDB" id="A0A6L9QPL1"/>
<organism evidence="2 3">
    <name type="scientific">Actinomadura bangladeshensis</name>
    <dbReference type="NCBI Taxonomy" id="453573"/>
    <lineage>
        <taxon>Bacteria</taxon>
        <taxon>Bacillati</taxon>
        <taxon>Actinomycetota</taxon>
        <taxon>Actinomycetes</taxon>
        <taxon>Streptosporangiales</taxon>
        <taxon>Thermomonosporaceae</taxon>
        <taxon>Actinomadura</taxon>
    </lineage>
</organism>
<evidence type="ECO:0000313" key="3">
    <source>
        <dbReference type="Proteomes" id="UP000475532"/>
    </source>
</evidence>
<reference evidence="2 3" key="1">
    <citation type="submission" date="2020-01" db="EMBL/GenBank/DDBJ databases">
        <title>Insect and environment-associated Actinomycetes.</title>
        <authorList>
            <person name="Currrie C."/>
            <person name="Chevrette M."/>
            <person name="Carlson C."/>
            <person name="Stubbendieck R."/>
            <person name="Wendt-Pienkowski E."/>
        </authorList>
    </citation>
    <scope>NUCLEOTIDE SEQUENCE [LARGE SCALE GENOMIC DNA]</scope>
    <source>
        <strain evidence="2 3">SID10258</strain>
    </source>
</reference>
<proteinExistence type="predicted"/>
<dbReference type="RefSeq" id="WP_163061031.1">
    <property type="nucleotide sequence ID" value="NZ_JAAGLI010000845.1"/>
</dbReference>
<accession>A0A6L9QPL1</accession>
<comment type="caution">
    <text evidence="2">The sequence shown here is derived from an EMBL/GenBank/DDBJ whole genome shotgun (WGS) entry which is preliminary data.</text>
</comment>
<name>A0A6L9QPL1_9ACTN</name>
<evidence type="ECO:0000256" key="1">
    <source>
        <dbReference type="SAM" id="MobiDB-lite"/>
    </source>
</evidence>